<name>A0A5E4QUJ7_9NEOP</name>
<organism evidence="1 2">
    <name type="scientific">Leptidea sinapis</name>
    <dbReference type="NCBI Taxonomy" id="189913"/>
    <lineage>
        <taxon>Eukaryota</taxon>
        <taxon>Metazoa</taxon>
        <taxon>Ecdysozoa</taxon>
        <taxon>Arthropoda</taxon>
        <taxon>Hexapoda</taxon>
        <taxon>Insecta</taxon>
        <taxon>Pterygota</taxon>
        <taxon>Neoptera</taxon>
        <taxon>Endopterygota</taxon>
        <taxon>Lepidoptera</taxon>
        <taxon>Glossata</taxon>
        <taxon>Ditrysia</taxon>
        <taxon>Papilionoidea</taxon>
        <taxon>Pieridae</taxon>
        <taxon>Dismorphiinae</taxon>
        <taxon>Leptidea</taxon>
    </lineage>
</organism>
<dbReference type="AlphaFoldDB" id="A0A5E4QUJ7"/>
<evidence type="ECO:0000313" key="2">
    <source>
        <dbReference type="Proteomes" id="UP000324832"/>
    </source>
</evidence>
<gene>
    <name evidence="1" type="ORF">LSINAPIS_LOCUS11422</name>
</gene>
<proteinExistence type="predicted"/>
<reference evidence="1 2" key="1">
    <citation type="submission" date="2017-07" db="EMBL/GenBank/DDBJ databases">
        <authorList>
            <person name="Talla V."/>
            <person name="Backstrom N."/>
        </authorList>
    </citation>
    <scope>NUCLEOTIDE SEQUENCE [LARGE SCALE GENOMIC DNA]</scope>
</reference>
<sequence length="94" mass="10799">MSIYITLFQSRYSMHAPLLVKTLLNNLFWNLFSLSPSNSILTSPPQDRHELQERLKSDHPVANQSCLLLLALTNYNINSKNLYRNAFIVCVCSL</sequence>
<accession>A0A5E4QUJ7</accession>
<keyword evidence="2" id="KW-1185">Reference proteome</keyword>
<dbReference type="Proteomes" id="UP000324832">
    <property type="component" value="Unassembled WGS sequence"/>
</dbReference>
<protein>
    <submittedName>
        <fullName evidence="1">Uncharacterized protein</fullName>
    </submittedName>
</protein>
<evidence type="ECO:0000313" key="1">
    <source>
        <dbReference type="EMBL" id="VVD00873.1"/>
    </source>
</evidence>
<dbReference type="EMBL" id="FZQP02005012">
    <property type="protein sequence ID" value="VVD00873.1"/>
    <property type="molecule type" value="Genomic_DNA"/>
</dbReference>